<feature type="compositionally biased region" description="Pro residues" evidence="4">
    <location>
        <begin position="1235"/>
        <end position="1249"/>
    </location>
</feature>
<evidence type="ECO:0000313" key="9">
    <source>
        <dbReference type="Proteomes" id="UP001190700"/>
    </source>
</evidence>
<evidence type="ECO:0000313" key="8">
    <source>
        <dbReference type="EMBL" id="KAK3263425.1"/>
    </source>
</evidence>
<feature type="signal peptide" evidence="6">
    <location>
        <begin position="1"/>
        <end position="23"/>
    </location>
</feature>
<evidence type="ECO:0000256" key="2">
    <source>
        <dbReference type="ARBA" id="ARBA00022737"/>
    </source>
</evidence>
<feature type="compositionally biased region" description="Basic residues" evidence="4">
    <location>
        <begin position="1070"/>
        <end position="1094"/>
    </location>
</feature>
<evidence type="ECO:0000256" key="3">
    <source>
        <dbReference type="PROSITE-ProRule" id="PRU00235"/>
    </source>
</evidence>
<reference evidence="8 9" key="1">
    <citation type="journal article" date="2015" name="Genome Biol. Evol.">
        <title>Comparative Genomics of a Bacterivorous Green Alga Reveals Evolutionary Causalities and Consequences of Phago-Mixotrophic Mode of Nutrition.</title>
        <authorList>
            <person name="Burns J.A."/>
            <person name="Paasch A."/>
            <person name="Narechania A."/>
            <person name="Kim E."/>
        </authorList>
    </citation>
    <scope>NUCLEOTIDE SEQUENCE [LARGE SCALE GENOMIC DNA]</scope>
    <source>
        <strain evidence="8 9">PLY_AMNH</strain>
    </source>
</reference>
<dbReference type="GO" id="GO:0005085">
    <property type="term" value="F:guanyl-nucleotide exchange factor activity"/>
    <property type="evidence" value="ECO:0007669"/>
    <property type="project" value="TreeGrafter"/>
</dbReference>
<dbReference type="GO" id="GO:0005737">
    <property type="term" value="C:cytoplasm"/>
    <property type="evidence" value="ECO:0007669"/>
    <property type="project" value="TreeGrafter"/>
</dbReference>
<keyword evidence="5" id="KW-0472">Membrane</keyword>
<dbReference type="SUPFAM" id="SSF50985">
    <property type="entry name" value="RCC1/BLIP-II"/>
    <property type="match status" value="1"/>
</dbReference>
<dbReference type="InterPro" id="IPR009091">
    <property type="entry name" value="RCC1/BLIP-II"/>
</dbReference>
<evidence type="ECO:0000256" key="5">
    <source>
        <dbReference type="SAM" id="Phobius"/>
    </source>
</evidence>
<feature type="repeat" description="RCC1" evidence="3">
    <location>
        <begin position="346"/>
        <end position="401"/>
    </location>
</feature>
<comment type="caution">
    <text evidence="8">The sequence shown here is derived from an EMBL/GenBank/DDBJ whole genome shotgun (WGS) entry which is preliminary data.</text>
</comment>
<feature type="region of interest" description="Disordered" evidence="4">
    <location>
        <begin position="1231"/>
        <end position="1255"/>
    </location>
</feature>
<dbReference type="PRINTS" id="PR00633">
    <property type="entry name" value="RCCNDNSATION"/>
</dbReference>
<dbReference type="Proteomes" id="UP001190700">
    <property type="component" value="Unassembled WGS sequence"/>
</dbReference>
<dbReference type="PROSITE" id="PS50012">
    <property type="entry name" value="RCC1_3"/>
    <property type="match status" value="6"/>
</dbReference>
<feature type="repeat" description="RCC1" evidence="3">
    <location>
        <begin position="274"/>
        <end position="344"/>
    </location>
</feature>
<keyword evidence="6" id="KW-0732">Signal</keyword>
<evidence type="ECO:0000259" key="7">
    <source>
        <dbReference type="Pfam" id="PF25390"/>
    </source>
</evidence>
<dbReference type="Pfam" id="PF25390">
    <property type="entry name" value="WD40_RLD"/>
    <property type="match status" value="1"/>
</dbReference>
<proteinExistence type="predicted"/>
<keyword evidence="5" id="KW-1133">Transmembrane helix</keyword>
<evidence type="ECO:0000256" key="1">
    <source>
        <dbReference type="ARBA" id="ARBA00022658"/>
    </source>
</evidence>
<gene>
    <name evidence="8" type="ORF">CYMTET_27768</name>
</gene>
<feature type="repeat" description="RCC1" evidence="3">
    <location>
        <begin position="218"/>
        <end position="273"/>
    </location>
</feature>
<dbReference type="PANTHER" id="PTHR45982:SF1">
    <property type="entry name" value="REGULATOR OF CHROMOSOME CONDENSATION"/>
    <property type="match status" value="1"/>
</dbReference>
<dbReference type="InterPro" id="IPR058923">
    <property type="entry name" value="RCC1-like_dom"/>
</dbReference>
<feature type="transmembrane region" description="Helical" evidence="5">
    <location>
        <begin position="1267"/>
        <end position="1288"/>
    </location>
</feature>
<sequence>MPLRWCSLGLILLHLCFFTVIRATSNDASVNPNWISKHAFDENSVKSEGEAVALQDIEMEEDDAEYEGFDLAERRSMLRGFTCEFGPCAAAGGAYHNCVIMHNHWKVKCWGQSVYGQLGLGVSQNVGDNSYDMPPPFVPLGEQRIKQIAAGEFHTCVVFFSGNVSCWGFGQNGRLGYGSQRTIGDEPGEMPPGYVPLAGKGLQISLGNAHTCVLLVEGTVHCWGNGWMGALGYGNREDIGDEPGEMPPPAVDVGGKVKQLSSGGYFNCVMLENREVRCWGDGRFGQAGNTSYLDPIEVWVGIPRNISDFVGDEEGEMPPKPVVVGGEVEMVSCGEFHTCAVMSGTYNVRCWGDNRDGQLGYGNTFNRGRNPGDMPPPDIPLIDTVRQVYGGRDKTCAMHANGNMSCWGSGEKYMLGNGYERDVGDEEGEMPPLPVETAGRVLQIIGGQYHVCAVTSLLHWMPLNASIRCWGANNFGQLGYGDRLSRGDVLDSPLPTPEIHIYGTVLISIPPPPPPPPPPPLHPGVNLIPWTLESDDLAKYTLPQRLEWPIFNNESFNDAAHAVTTDAWGNAYITGALKGAPLDEGDDKTSRWDCFIQKVNAGGTVQWTTTSVGTGAEVGRAITVDDVTSLQPNLYVTGWFDSENATFGDEFNQWVVSAHMGANETRSWDIWILKMSWLGTIDWVTAGGGNDTDIGYGIASDPVTKSIMLTGKFESSILTFGHNDTEVAVRNHGFDNYDILVLRMTSDGVPEYLLSFGGENTDYGLSIVVDKNSDAYVVGGFKSTEAVFAPIDGDGVKYTTDRVLRRQSTDNLYLDSMYWDNVAEMWRWRHDENIFVAKVSSLGSVAWVIEAGGLEVDEARAVTLSLDHEAVFVTGLYDSINCTFGDGLSHTRGRSDVFVMKVTSTGSIEWHVTGGGPETDLGRGITIDQYGDPYITGSFTHEATFGETALKSQDDSYEMDVLVAKVWQEGSWGFAVANGGQGIDKGFGIAATTAQSGGHSLFVAGTFHSGAGLNATFGQYQKEFLPAEVDDDVFLMKLLPKLNPPPPPPLPPSPPPPHPLHRLQAPPLPLHHHHHHSPSHHLQAHPHPHPHPHLHLLNPPPPSPPPPSPPAPCPPPPLPGGSLPISPPVNLDEFPYVDLELTFPTTELPEDFDTELTAVLENLKSYNNEIVGIEILSKVAGTSETVVTVRVYASDKWASERYLESVQTNGIAEFERSPYFQALGIPTIQSDLKLVPPPSPPPTSPSPPPNDEEDDEALIVGSDEVSYVILAGIGLVGVAGAGGSFLYWQNQGMKEPEAFSPRIGAKVHPDEASAASGVEAAV</sequence>
<evidence type="ECO:0000256" key="6">
    <source>
        <dbReference type="SAM" id="SignalP"/>
    </source>
</evidence>
<dbReference type="PANTHER" id="PTHR45982">
    <property type="entry name" value="REGULATOR OF CHROMOSOME CONDENSATION"/>
    <property type="match status" value="1"/>
</dbReference>
<protein>
    <recommendedName>
        <fullName evidence="7">RCC1-like domain-containing protein</fullName>
    </recommendedName>
</protein>
<dbReference type="InterPro" id="IPR000408">
    <property type="entry name" value="Reg_chr_condens"/>
</dbReference>
<keyword evidence="1" id="KW-0344">Guanine-nucleotide releasing factor</keyword>
<accession>A0AAE0FPD9</accession>
<keyword evidence="2" id="KW-0677">Repeat</keyword>
<keyword evidence="5" id="KW-0812">Transmembrane</keyword>
<feature type="compositionally biased region" description="Pro residues" evidence="4">
    <location>
        <begin position="1044"/>
        <end position="1058"/>
    </location>
</feature>
<dbReference type="EMBL" id="LGRX02015456">
    <property type="protein sequence ID" value="KAK3263425.1"/>
    <property type="molecule type" value="Genomic_DNA"/>
</dbReference>
<feature type="domain" description="RCC1-like" evidence="7">
    <location>
        <begin position="86"/>
        <end position="452"/>
    </location>
</feature>
<feature type="compositionally biased region" description="Pro residues" evidence="4">
    <location>
        <begin position="1098"/>
        <end position="1119"/>
    </location>
</feature>
<evidence type="ECO:0000256" key="4">
    <source>
        <dbReference type="SAM" id="MobiDB-lite"/>
    </source>
</evidence>
<name>A0AAE0FPD9_9CHLO</name>
<dbReference type="SUPFAM" id="SSF101447">
    <property type="entry name" value="Formin homology 2 domain (FH2 domain)"/>
    <property type="match status" value="1"/>
</dbReference>
<dbReference type="Gene3D" id="2.130.10.30">
    <property type="entry name" value="Regulator of chromosome condensation 1/beta-lactamase-inhibitor protein II"/>
    <property type="match status" value="2"/>
</dbReference>
<feature type="repeat" description="RCC1" evidence="3">
    <location>
        <begin position="402"/>
        <end position="457"/>
    </location>
</feature>
<feature type="region of interest" description="Disordered" evidence="4">
    <location>
        <begin position="1044"/>
        <end position="1126"/>
    </location>
</feature>
<feature type="repeat" description="RCC1" evidence="3">
    <location>
        <begin position="162"/>
        <end position="217"/>
    </location>
</feature>
<feature type="chain" id="PRO_5042020078" description="RCC1-like domain-containing protein" evidence="6">
    <location>
        <begin position="24"/>
        <end position="1322"/>
    </location>
</feature>
<organism evidence="8 9">
    <name type="scientific">Cymbomonas tetramitiformis</name>
    <dbReference type="NCBI Taxonomy" id="36881"/>
    <lineage>
        <taxon>Eukaryota</taxon>
        <taxon>Viridiplantae</taxon>
        <taxon>Chlorophyta</taxon>
        <taxon>Pyramimonadophyceae</taxon>
        <taxon>Pyramimonadales</taxon>
        <taxon>Pyramimonadaceae</taxon>
        <taxon>Cymbomonas</taxon>
    </lineage>
</organism>
<keyword evidence="9" id="KW-1185">Reference proteome</keyword>
<feature type="repeat" description="RCC1" evidence="3">
    <location>
        <begin position="105"/>
        <end position="161"/>
    </location>
</feature>
<dbReference type="InterPro" id="IPR051553">
    <property type="entry name" value="Ran_GTPase-activating"/>
</dbReference>